<evidence type="ECO:0000313" key="2">
    <source>
        <dbReference type="Proteomes" id="UP000734854"/>
    </source>
</evidence>
<accession>A0A8J5C5N8</accession>
<keyword evidence="2" id="KW-1185">Reference proteome</keyword>
<dbReference type="EMBL" id="JACMSC010000019">
    <property type="protein sequence ID" value="KAG6473425.1"/>
    <property type="molecule type" value="Genomic_DNA"/>
</dbReference>
<dbReference type="AlphaFoldDB" id="A0A8J5C5N8"/>
<protein>
    <submittedName>
        <fullName evidence="1">Uncharacterized protein</fullName>
    </submittedName>
</protein>
<reference evidence="1 2" key="1">
    <citation type="submission" date="2020-08" db="EMBL/GenBank/DDBJ databases">
        <title>Plant Genome Project.</title>
        <authorList>
            <person name="Zhang R.-G."/>
        </authorList>
    </citation>
    <scope>NUCLEOTIDE SEQUENCE [LARGE SCALE GENOMIC DNA]</scope>
    <source>
        <tissue evidence="1">Rhizome</tissue>
    </source>
</reference>
<organism evidence="1 2">
    <name type="scientific">Zingiber officinale</name>
    <name type="common">Ginger</name>
    <name type="synonym">Amomum zingiber</name>
    <dbReference type="NCBI Taxonomy" id="94328"/>
    <lineage>
        <taxon>Eukaryota</taxon>
        <taxon>Viridiplantae</taxon>
        <taxon>Streptophyta</taxon>
        <taxon>Embryophyta</taxon>
        <taxon>Tracheophyta</taxon>
        <taxon>Spermatophyta</taxon>
        <taxon>Magnoliopsida</taxon>
        <taxon>Liliopsida</taxon>
        <taxon>Zingiberales</taxon>
        <taxon>Zingiberaceae</taxon>
        <taxon>Zingiber</taxon>
    </lineage>
</organism>
<evidence type="ECO:0000313" key="1">
    <source>
        <dbReference type="EMBL" id="KAG6473425.1"/>
    </source>
</evidence>
<gene>
    <name evidence="1" type="ORF">ZIOFF_067341</name>
</gene>
<proteinExistence type="predicted"/>
<sequence length="136" mass="15747">MAWTYIEANKLLSQGSLLSIDTGLGLMIDESHTIDINEYAKIMEDKVHAHDSNTITENNAHPLELKQLYIENGWREQYLQVQSFPFHVVALWKPDNISHEQFSCADSPHRQNMVDGMRTIALKLEFGAFRNQIFER</sequence>
<comment type="caution">
    <text evidence="1">The sequence shown here is derived from an EMBL/GenBank/DDBJ whole genome shotgun (WGS) entry which is preliminary data.</text>
</comment>
<name>A0A8J5C5N8_ZINOF</name>
<dbReference type="Proteomes" id="UP000734854">
    <property type="component" value="Unassembled WGS sequence"/>
</dbReference>